<dbReference type="EMBL" id="CP054706">
    <property type="protein sequence ID" value="QQK80162.1"/>
    <property type="molecule type" value="Genomic_DNA"/>
</dbReference>
<organism evidence="1 2">
    <name type="scientific">Salicibibacter cibi</name>
    <dbReference type="NCBI Taxonomy" id="2743001"/>
    <lineage>
        <taxon>Bacteria</taxon>
        <taxon>Bacillati</taxon>
        <taxon>Bacillota</taxon>
        <taxon>Bacilli</taxon>
        <taxon>Bacillales</taxon>
        <taxon>Bacillaceae</taxon>
        <taxon>Salicibibacter</taxon>
    </lineage>
</organism>
<dbReference type="KEGG" id="scib:HUG20_09860"/>
<dbReference type="RefSeq" id="WP_200084166.1">
    <property type="nucleotide sequence ID" value="NZ_CP054706.1"/>
</dbReference>
<dbReference type="Proteomes" id="UP000595349">
    <property type="component" value="Chromosome"/>
</dbReference>
<accession>A0A7T7CFH6</accession>
<reference evidence="1 2" key="1">
    <citation type="submission" date="2020-06" db="EMBL/GenBank/DDBJ databases">
        <title>Genomic analysis of Salicibibacter sp. NKC21-4.</title>
        <authorList>
            <person name="Oh Y.J."/>
        </authorList>
    </citation>
    <scope>NUCLEOTIDE SEQUENCE [LARGE SCALE GENOMIC DNA]</scope>
    <source>
        <strain evidence="1 2">NKC21-4</strain>
    </source>
</reference>
<gene>
    <name evidence="1" type="ORF">HUG20_09860</name>
</gene>
<name>A0A7T7CFH6_9BACI</name>
<protein>
    <submittedName>
        <fullName evidence="1">Uncharacterized protein</fullName>
    </submittedName>
</protein>
<evidence type="ECO:0000313" key="1">
    <source>
        <dbReference type="EMBL" id="QQK80162.1"/>
    </source>
</evidence>
<keyword evidence="2" id="KW-1185">Reference proteome</keyword>
<proteinExistence type="predicted"/>
<sequence>MTVQTPDEPDTSETGDGLLVCGRYVINFIEAPVKHVAVHELRTCLCTPGDHIIYDYIGDVGRQMIAEKRVGFKR</sequence>
<evidence type="ECO:0000313" key="2">
    <source>
        <dbReference type="Proteomes" id="UP000595349"/>
    </source>
</evidence>
<dbReference type="AlphaFoldDB" id="A0A7T7CFH6"/>